<feature type="transmembrane region" description="Helical" evidence="1">
    <location>
        <begin position="56"/>
        <end position="76"/>
    </location>
</feature>
<name>A0A1S0TGV8_LOALO</name>
<dbReference type="CTD" id="9952363"/>
<proteinExistence type="predicted"/>
<reference evidence="2" key="1">
    <citation type="submission" date="2012-04" db="EMBL/GenBank/DDBJ databases">
        <title>The Genome Sequence of Loa loa.</title>
        <authorList>
            <consortium name="The Broad Institute Genome Sequencing Platform"/>
            <consortium name="Broad Institute Genome Sequencing Center for Infectious Disease"/>
            <person name="Nutman T.B."/>
            <person name="Fink D.L."/>
            <person name="Russ C."/>
            <person name="Young S."/>
            <person name="Zeng Q."/>
            <person name="Gargeya S."/>
            <person name="Alvarado L."/>
            <person name="Berlin A."/>
            <person name="Chapman S.B."/>
            <person name="Chen Z."/>
            <person name="Freedman E."/>
            <person name="Gellesch M."/>
            <person name="Goldberg J."/>
            <person name="Griggs A."/>
            <person name="Gujja S."/>
            <person name="Heilman E.R."/>
            <person name="Heiman D."/>
            <person name="Howarth C."/>
            <person name="Mehta T."/>
            <person name="Neiman D."/>
            <person name="Pearson M."/>
            <person name="Roberts A."/>
            <person name="Saif S."/>
            <person name="Shea T."/>
            <person name="Shenoy N."/>
            <person name="Sisk P."/>
            <person name="Stolte C."/>
            <person name="Sykes S."/>
            <person name="White J."/>
            <person name="Yandava C."/>
            <person name="Haas B."/>
            <person name="Henn M.R."/>
            <person name="Nusbaum C."/>
            <person name="Birren B."/>
        </authorList>
    </citation>
    <scope>NUCLEOTIDE SEQUENCE [LARGE SCALE GENOMIC DNA]</scope>
</reference>
<accession>A0A1S0TGV8</accession>
<evidence type="ECO:0000313" key="2">
    <source>
        <dbReference type="EMBL" id="EFO13649.2"/>
    </source>
</evidence>
<gene>
    <name evidence="2" type="ORF">LOAG_14880</name>
</gene>
<dbReference type="OMA" id="FTIVHTV"/>
<dbReference type="OrthoDB" id="5856834at2759"/>
<dbReference type="EMBL" id="JH712624">
    <property type="protein sequence ID" value="EFO13649.2"/>
    <property type="molecule type" value="Genomic_DNA"/>
</dbReference>
<dbReference type="KEGG" id="loa:LOAG_14880"/>
<keyword evidence="1" id="KW-0472">Membrane</keyword>
<organism evidence="2">
    <name type="scientific">Loa loa</name>
    <name type="common">Eye worm</name>
    <name type="synonym">Filaria loa</name>
    <dbReference type="NCBI Taxonomy" id="7209"/>
    <lineage>
        <taxon>Eukaryota</taxon>
        <taxon>Metazoa</taxon>
        <taxon>Ecdysozoa</taxon>
        <taxon>Nematoda</taxon>
        <taxon>Chromadorea</taxon>
        <taxon>Rhabditida</taxon>
        <taxon>Spirurina</taxon>
        <taxon>Spiruromorpha</taxon>
        <taxon>Filarioidea</taxon>
        <taxon>Onchocercidae</taxon>
        <taxon>Loa</taxon>
    </lineage>
</organism>
<sequence length="158" mass="18422">IRYVWTLALPIIMFAVYVPIFCNLRYRRKAVLELHKDKGCEAKSTVETGKYERSMLIQAVFVSGVMEIEFFCFYFLSKLAVKLGNKEIEIPINIFINCYMIFVGAMLPTVNLIFVKQFRNNVKQAIVKLLSKIMVRKRMFTIVHTVPKRKVHPIAQVD</sequence>
<feature type="non-terminal residue" evidence="2">
    <location>
        <position position="1"/>
    </location>
</feature>
<dbReference type="RefSeq" id="XP_003150420.2">
    <property type="nucleotide sequence ID" value="XM_003150372.2"/>
</dbReference>
<dbReference type="InParanoid" id="A0A1S0TGV8"/>
<evidence type="ECO:0000256" key="1">
    <source>
        <dbReference type="SAM" id="Phobius"/>
    </source>
</evidence>
<keyword evidence="1" id="KW-0812">Transmembrane</keyword>
<dbReference type="AlphaFoldDB" id="A0A1S0TGV8"/>
<feature type="transmembrane region" description="Helical" evidence="1">
    <location>
        <begin position="6"/>
        <end position="26"/>
    </location>
</feature>
<feature type="transmembrane region" description="Helical" evidence="1">
    <location>
        <begin position="88"/>
        <end position="114"/>
    </location>
</feature>
<protein>
    <submittedName>
        <fullName evidence="2">Uncharacterized protein</fullName>
    </submittedName>
</protein>
<dbReference type="GeneID" id="9952363"/>
<keyword evidence="1" id="KW-1133">Transmembrane helix</keyword>